<evidence type="ECO:0000313" key="2">
    <source>
        <dbReference type="EMBL" id="MBW0486929.1"/>
    </source>
</evidence>
<protein>
    <submittedName>
        <fullName evidence="2">Uncharacterized protein</fullName>
    </submittedName>
</protein>
<proteinExistence type="predicted"/>
<organism evidence="2 3">
    <name type="scientific">Austropuccinia psidii MF-1</name>
    <dbReference type="NCBI Taxonomy" id="1389203"/>
    <lineage>
        <taxon>Eukaryota</taxon>
        <taxon>Fungi</taxon>
        <taxon>Dikarya</taxon>
        <taxon>Basidiomycota</taxon>
        <taxon>Pucciniomycotina</taxon>
        <taxon>Pucciniomycetes</taxon>
        <taxon>Pucciniales</taxon>
        <taxon>Sphaerophragmiaceae</taxon>
        <taxon>Austropuccinia</taxon>
    </lineage>
</organism>
<dbReference type="EMBL" id="AVOT02008882">
    <property type="protein sequence ID" value="MBW0486929.1"/>
    <property type="molecule type" value="Genomic_DNA"/>
</dbReference>
<feature type="compositionally biased region" description="Polar residues" evidence="1">
    <location>
        <begin position="161"/>
        <end position="176"/>
    </location>
</feature>
<keyword evidence="3" id="KW-1185">Reference proteome</keyword>
<dbReference type="Proteomes" id="UP000765509">
    <property type="component" value="Unassembled WGS sequence"/>
</dbReference>
<evidence type="ECO:0000256" key="1">
    <source>
        <dbReference type="SAM" id="MobiDB-lite"/>
    </source>
</evidence>
<accession>A0A9Q3CKC6</accession>
<name>A0A9Q3CKC6_9BASI</name>
<reference evidence="2" key="1">
    <citation type="submission" date="2021-03" db="EMBL/GenBank/DDBJ databases">
        <title>Draft genome sequence of rust myrtle Austropuccinia psidii MF-1, a brazilian biotype.</title>
        <authorList>
            <person name="Quecine M.C."/>
            <person name="Pachon D.M.R."/>
            <person name="Bonatelli M.L."/>
            <person name="Correr F.H."/>
            <person name="Franceschini L.M."/>
            <person name="Leite T.F."/>
            <person name="Margarido G.R.A."/>
            <person name="Almeida C.A."/>
            <person name="Ferrarezi J.A."/>
            <person name="Labate C.A."/>
        </authorList>
    </citation>
    <scope>NUCLEOTIDE SEQUENCE</scope>
    <source>
        <strain evidence="2">MF-1</strain>
    </source>
</reference>
<evidence type="ECO:0000313" key="3">
    <source>
        <dbReference type="Proteomes" id="UP000765509"/>
    </source>
</evidence>
<sequence>MSEDICGVKKMGLLGKNSQFMRAIPLIVLQDVERWTNVGGPIPVCGRPIYCSSELPISRINTEGVVKQIRQIFDSPPDPDSEGSDELYSKEAEVVSNPVGHPSSASPSQPPSKRFQSRLIPNNPRNFQPTLATIPISLPSESPSSSHTRPAMIPGVRPSPIQKSRTSPIVTCEQPQ</sequence>
<dbReference type="AlphaFoldDB" id="A0A9Q3CKC6"/>
<feature type="region of interest" description="Disordered" evidence="1">
    <location>
        <begin position="72"/>
        <end position="176"/>
    </location>
</feature>
<feature type="compositionally biased region" description="Polar residues" evidence="1">
    <location>
        <begin position="119"/>
        <end position="131"/>
    </location>
</feature>
<gene>
    <name evidence="2" type="ORF">O181_026644</name>
</gene>
<comment type="caution">
    <text evidence="2">The sequence shown here is derived from an EMBL/GenBank/DDBJ whole genome shotgun (WGS) entry which is preliminary data.</text>
</comment>
<feature type="compositionally biased region" description="Low complexity" evidence="1">
    <location>
        <begin position="134"/>
        <end position="146"/>
    </location>
</feature>